<dbReference type="NCBIfam" id="NF011991">
    <property type="entry name" value="PRK15447.1"/>
    <property type="match status" value="1"/>
</dbReference>
<dbReference type="HAMAP" id="MF_02233">
    <property type="entry name" value="UbiV"/>
    <property type="match status" value="1"/>
</dbReference>
<dbReference type="GO" id="GO:0006744">
    <property type="term" value="P:ubiquinone biosynthetic process"/>
    <property type="evidence" value="ECO:0007669"/>
    <property type="project" value="InterPro"/>
</dbReference>
<proteinExistence type="inferred from homology"/>
<dbReference type="Pfam" id="PF01136">
    <property type="entry name" value="Peptidase_U32"/>
    <property type="match status" value="1"/>
</dbReference>
<reference evidence="1" key="1">
    <citation type="submission" date="2018-06" db="EMBL/GenBank/DDBJ databases">
        <authorList>
            <person name="Zhirakovskaya E."/>
        </authorList>
    </citation>
    <scope>NUCLEOTIDE SEQUENCE</scope>
</reference>
<evidence type="ECO:0000313" key="1">
    <source>
        <dbReference type="EMBL" id="VAX00902.1"/>
    </source>
</evidence>
<dbReference type="PANTHER" id="PTHR30217:SF11">
    <property type="entry name" value="UBIQUINONE BIOSYNTHESIS PROTEIN UBIV"/>
    <property type="match status" value="1"/>
</dbReference>
<sequence>MKLSLGNIQYFWPRNTVYEFYESIAEQAVDIVYLGESVCAKRRELKLQDWLDIAESLVAAGKEVVLSTLTLIEAESELSAVRKICQQKNYSVEANDMSAVQILSSQGINFIAGPFINIYNQRSLAVLQQLGLKRWVMPVELSQESAQMIIKNNPEQSDFFEIEIFAYGKLPLAYSARCFTARSKKLTKDDCQFICRDYPNGMDIISQNEKNIFTVNGIQTQSGEICDLSNDIESIKQTGVNILRISPQLNNTPEIINKFNEILSTQHYALNSDTISCNGYWHNKAGMLSQS</sequence>
<gene>
    <name evidence="1" type="ORF">MNBD_GAMMA22-949</name>
</gene>
<dbReference type="AlphaFoldDB" id="A0A3B1AA49"/>
<organism evidence="1">
    <name type="scientific">hydrothermal vent metagenome</name>
    <dbReference type="NCBI Taxonomy" id="652676"/>
    <lineage>
        <taxon>unclassified sequences</taxon>
        <taxon>metagenomes</taxon>
        <taxon>ecological metagenomes</taxon>
    </lineage>
</organism>
<dbReference type="PANTHER" id="PTHR30217">
    <property type="entry name" value="PEPTIDASE U32 FAMILY"/>
    <property type="match status" value="1"/>
</dbReference>
<dbReference type="InterPro" id="IPR043693">
    <property type="entry name" value="UbiV"/>
</dbReference>
<dbReference type="InterPro" id="IPR051454">
    <property type="entry name" value="RNA/ubiquinone_mod_enzymes"/>
</dbReference>
<protein>
    <submittedName>
        <fullName evidence="1">Uncharacterized peptidase U32 family member YhbV</fullName>
    </submittedName>
</protein>
<accession>A0A3B1AA49</accession>
<dbReference type="InterPro" id="IPR001539">
    <property type="entry name" value="Peptidase_U32"/>
</dbReference>
<dbReference type="EMBL" id="UOFS01000046">
    <property type="protein sequence ID" value="VAX00902.1"/>
    <property type="molecule type" value="Genomic_DNA"/>
</dbReference>
<name>A0A3B1AA49_9ZZZZ</name>